<dbReference type="InterPro" id="IPR033694">
    <property type="entry name" value="PGPEP1_Cys_AS"/>
</dbReference>
<dbReference type="NCBIfam" id="NF009676">
    <property type="entry name" value="PRK13197.1"/>
    <property type="match status" value="1"/>
</dbReference>
<dbReference type="RefSeq" id="WP_206870345.1">
    <property type="nucleotide sequence ID" value="NZ_BMBA01000002.1"/>
</dbReference>
<gene>
    <name evidence="9 12" type="primary">pcp</name>
    <name evidence="12" type="ORF">CSC2_25940</name>
</gene>
<dbReference type="InterPro" id="IPR033693">
    <property type="entry name" value="PGPEP1_Glu_AS"/>
</dbReference>
<dbReference type="InterPro" id="IPR000816">
    <property type="entry name" value="Peptidase_C15"/>
</dbReference>
<keyword evidence="7 9" id="KW-0378">Hydrolase</keyword>
<name>A0ABQ1EBI6_9CLOT</name>
<feature type="active site" evidence="9">
    <location>
        <position position="165"/>
    </location>
</feature>
<evidence type="ECO:0000256" key="9">
    <source>
        <dbReference type="HAMAP-Rule" id="MF_00417"/>
    </source>
</evidence>
<feature type="active site" evidence="9 11">
    <location>
        <position position="141"/>
    </location>
</feature>
<dbReference type="Proteomes" id="UP000663802">
    <property type="component" value="Unassembled WGS sequence"/>
</dbReference>
<dbReference type="Pfam" id="PF01470">
    <property type="entry name" value="Peptidase_C15"/>
    <property type="match status" value="1"/>
</dbReference>
<sequence>MKVLVTGFTPFGGEAINPSFEAVKALPDKISEAEIIILEVPTVFHESIEILDRAIEMNKPDIVICVGQAGGRFDITVERVAINIDDARIADNKGNQPIDEPIFSDGQPAYFANVPIKAMVKKIREAGIPASISNTAGTFVCNHIMYGLMYLIDKKYSNVRGTFIHVPYIPEQVVDKYNAPSMELSLITKALKLAIQAAIENNTDAIKVPLGTLC</sequence>
<dbReference type="PANTHER" id="PTHR23402:SF1">
    <property type="entry name" value="PYROGLUTAMYL-PEPTIDASE I"/>
    <property type="match status" value="1"/>
</dbReference>
<dbReference type="PROSITE" id="PS01334">
    <property type="entry name" value="PYRASE_CYS"/>
    <property type="match status" value="1"/>
</dbReference>
<protein>
    <recommendedName>
        <fullName evidence="9">Pyrrolidone-carboxylate peptidase</fullName>
        <ecNumber evidence="9">3.4.19.3</ecNumber>
    </recommendedName>
    <alternativeName>
        <fullName evidence="9">5-oxoprolyl-peptidase</fullName>
    </alternativeName>
    <alternativeName>
        <fullName evidence="9">Pyroglutamyl-peptidase I</fullName>
        <shortName evidence="9">PGP-I</shortName>
        <shortName evidence="9">Pyrase</shortName>
    </alternativeName>
</protein>
<reference evidence="12 13" key="1">
    <citation type="journal article" date="2021" name="Int. J. Syst. Evol. Microbiol.">
        <title>Clostridium zeae sp. nov., isolated from corn silage.</title>
        <authorList>
            <person name="Kobayashi H."/>
            <person name="Tanizawa Y."/>
            <person name="Yagura M."/>
            <person name="Sakamoto M."/>
            <person name="Ohkuma M."/>
            <person name="Tohno M."/>
        </authorList>
    </citation>
    <scope>NUCLEOTIDE SEQUENCE [LARGE SCALE GENOMIC DNA]</scope>
    <source>
        <strain evidence="12 13">CSC2</strain>
    </source>
</reference>
<comment type="caution">
    <text evidence="12">The sequence shown here is derived from an EMBL/GenBank/DDBJ whole genome shotgun (WGS) entry which is preliminary data.</text>
</comment>
<evidence type="ECO:0000256" key="4">
    <source>
        <dbReference type="ARBA" id="ARBA00006641"/>
    </source>
</evidence>
<organism evidence="12 13">
    <name type="scientific">Clostridium zeae</name>
    <dbReference type="NCBI Taxonomy" id="2759022"/>
    <lineage>
        <taxon>Bacteria</taxon>
        <taxon>Bacillati</taxon>
        <taxon>Bacillota</taxon>
        <taxon>Clostridia</taxon>
        <taxon>Eubacteriales</taxon>
        <taxon>Clostridiaceae</taxon>
        <taxon>Clostridium</taxon>
    </lineage>
</organism>
<dbReference type="InterPro" id="IPR016125">
    <property type="entry name" value="Peptidase_C15-like"/>
</dbReference>
<proteinExistence type="inferred from homology"/>
<feature type="active site" evidence="9 10">
    <location>
        <position position="78"/>
    </location>
</feature>
<dbReference type="InterPro" id="IPR029762">
    <property type="entry name" value="PGP-I_bact-type"/>
</dbReference>
<comment type="similarity">
    <text evidence="4 9">Belongs to the peptidase C15 family.</text>
</comment>
<dbReference type="InterPro" id="IPR036440">
    <property type="entry name" value="Peptidase_C15-like_sf"/>
</dbReference>
<comment type="function">
    <text evidence="2 9">Removes 5-oxoproline from various penultimate amino acid residues except L-proline.</text>
</comment>
<dbReference type="EC" id="3.4.19.3" evidence="9"/>
<accession>A0ABQ1EBI6</accession>
<evidence type="ECO:0000256" key="6">
    <source>
        <dbReference type="ARBA" id="ARBA00022670"/>
    </source>
</evidence>
<evidence type="ECO:0000256" key="3">
    <source>
        <dbReference type="ARBA" id="ARBA00004496"/>
    </source>
</evidence>
<evidence type="ECO:0000256" key="10">
    <source>
        <dbReference type="PROSITE-ProRule" id="PRU10076"/>
    </source>
</evidence>
<dbReference type="Gene3D" id="3.40.630.20">
    <property type="entry name" value="Peptidase C15, pyroglutamyl peptidase I-like"/>
    <property type="match status" value="1"/>
</dbReference>
<keyword evidence="5 9" id="KW-0963">Cytoplasm</keyword>
<evidence type="ECO:0000256" key="7">
    <source>
        <dbReference type="ARBA" id="ARBA00022801"/>
    </source>
</evidence>
<evidence type="ECO:0000256" key="5">
    <source>
        <dbReference type="ARBA" id="ARBA00022490"/>
    </source>
</evidence>
<keyword evidence="6 9" id="KW-0645">Protease</keyword>
<dbReference type="PANTHER" id="PTHR23402">
    <property type="entry name" value="PROTEASE FAMILY C15 PYROGLUTAMYL-PEPTIDASE I-RELATED"/>
    <property type="match status" value="1"/>
</dbReference>
<evidence type="ECO:0000256" key="2">
    <source>
        <dbReference type="ARBA" id="ARBA00002280"/>
    </source>
</evidence>
<dbReference type="PROSITE" id="PS01333">
    <property type="entry name" value="PYRASE_GLU"/>
    <property type="match status" value="1"/>
</dbReference>
<evidence type="ECO:0000313" key="13">
    <source>
        <dbReference type="Proteomes" id="UP000663802"/>
    </source>
</evidence>
<comment type="subcellular location">
    <subcellularLocation>
        <location evidence="3 9">Cytoplasm</location>
    </subcellularLocation>
</comment>
<comment type="subunit">
    <text evidence="9">Homotetramer.</text>
</comment>
<dbReference type="PIRSF" id="PIRSF015592">
    <property type="entry name" value="Prld-crbxl_pptds"/>
    <property type="match status" value="1"/>
</dbReference>
<keyword evidence="8 9" id="KW-0788">Thiol protease</keyword>
<keyword evidence="13" id="KW-1185">Reference proteome</keyword>
<evidence type="ECO:0000256" key="8">
    <source>
        <dbReference type="ARBA" id="ARBA00022807"/>
    </source>
</evidence>
<evidence type="ECO:0000256" key="1">
    <source>
        <dbReference type="ARBA" id="ARBA00001770"/>
    </source>
</evidence>
<dbReference type="NCBIfam" id="TIGR00504">
    <property type="entry name" value="pyro_pdase"/>
    <property type="match status" value="1"/>
</dbReference>
<evidence type="ECO:0000313" key="12">
    <source>
        <dbReference type="EMBL" id="GFZ32068.1"/>
    </source>
</evidence>
<dbReference type="PRINTS" id="PR00706">
    <property type="entry name" value="PYROGLUPTASE"/>
</dbReference>
<dbReference type="HAMAP" id="MF_00417">
    <property type="entry name" value="Pyrrolid_peptidase"/>
    <property type="match status" value="1"/>
</dbReference>
<comment type="catalytic activity">
    <reaction evidence="1 9 10">
        <text>Release of an N-terminal pyroglutamyl group from a polypeptide, the second amino acid generally not being Pro.</text>
        <dbReference type="EC" id="3.4.19.3"/>
    </reaction>
</comment>
<dbReference type="CDD" id="cd00501">
    <property type="entry name" value="Peptidase_C15"/>
    <property type="match status" value="1"/>
</dbReference>
<dbReference type="SUPFAM" id="SSF53182">
    <property type="entry name" value="Pyrrolidone carboxyl peptidase (pyroglutamate aminopeptidase)"/>
    <property type="match status" value="1"/>
</dbReference>
<dbReference type="EMBL" id="BMBA01000002">
    <property type="protein sequence ID" value="GFZ32068.1"/>
    <property type="molecule type" value="Genomic_DNA"/>
</dbReference>
<evidence type="ECO:0000256" key="11">
    <source>
        <dbReference type="PROSITE-ProRule" id="PRU10077"/>
    </source>
</evidence>